<proteinExistence type="predicted"/>
<name>A0A9N9FUS0_9GLOM</name>
<organism evidence="1 2">
    <name type="scientific">Paraglomus occultum</name>
    <dbReference type="NCBI Taxonomy" id="144539"/>
    <lineage>
        <taxon>Eukaryota</taxon>
        <taxon>Fungi</taxon>
        <taxon>Fungi incertae sedis</taxon>
        <taxon>Mucoromycota</taxon>
        <taxon>Glomeromycotina</taxon>
        <taxon>Glomeromycetes</taxon>
        <taxon>Paraglomerales</taxon>
        <taxon>Paraglomeraceae</taxon>
        <taxon>Paraglomus</taxon>
    </lineage>
</organism>
<dbReference type="OrthoDB" id="5586401at2759"/>
<dbReference type="EMBL" id="CAJVPJ010000896">
    <property type="protein sequence ID" value="CAG8563797.1"/>
    <property type="molecule type" value="Genomic_DNA"/>
</dbReference>
<dbReference type="PROSITE" id="PS51808">
    <property type="entry name" value="CHCH"/>
    <property type="match status" value="1"/>
</dbReference>
<reference evidence="1" key="1">
    <citation type="submission" date="2021-06" db="EMBL/GenBank/DDBJ databases">
        <authorList>
            <person name="Kallberg Y."/>
            <person name="Tangrot J."/>
            <person name="Rosling A."/>
        </authorList>
    </citation>
    <scope>NUCLEOTIDE SEQUENCE</scope>
    <source>
        <strain evidence="1">IA702</strain>
    </source>
</reference>
<dbReference type="PANTHER" id="PTHR13639">
    <property type="entry name" value="CYTOCHROME C OXIDASE ASSEMBLY FACTOR 4 HOMOLOG, MITOCHONDRIAL"/>
    <property type="match status" value="1"/>
</dbReference>
<dbReference type="InterPro" id="IPR039870">
    <property type="entry name" value="Coa4-like"/>
</dbReference>
<dbReference type="AlphaFoldDB" id="A0A9N9FUS0"/>
<comment type="caution">
    <text evidence="1">The sequence shown here is derived from an EMBL/GenBank/DDBJ whole genome shotgun (WGS) entry which is preliminary data.</text>
</comment>
<dbReference type="GO" id="GO:0005758">
    <property type="term" value="C:mitochondrial intermembrane space"/>
    <property type="evidence" value="ECO:0007669"/>
    <property type="project" value="InterPro"/>
</dbReference>
<dbReference type="GO" id="GO:0033617">
    <property type="term" value="P:mitochondrial respiratory chain complex IV assembly"/>
    <property type="evidence" value="ECO:0007669"/>
    <property type="project" value="InterPro"/>
</dbReference>
<evidence type="ECO:0000313" key="2">
    <source>
        <dbReference type="Proteomes" id="UP000789572"/>
    </source>
</evidence>
<protein>
    <submittedName>
        <fullName evidence="1">10703_t:CDS:1</fullName>
    </submittedName>
</protein>
<dbReference type="PANTHER" id="PTHR13639:SF2">
    <property type="entry name" value="CYTOCHROME C OXIDASE ASSEMBLY FACTOR 4 HOMOLOG, MITOCHONDRIAL"/>
    <property type="match status" value="1"/>
</dbReference>
<accession>A0A9N9FUS0</accession>
<evidence type="ECO:0000313" key="1">
    <source>
        <dbReference type="EMBL" id="CAG8563797.1"/>
    </source>
</evidence>
<keyword evidence="2" id="KW-1185">Reference proteome</keyword>
<feature type="non-terminal residue" evidence="1">
    <location>
        <position position="1"/>
    </location>
</feature>
<sequence>STSTQSAVSNKIEEEDFYETTIRQTGCSRENEELQLCFADKRDWRLCREELEKFRECWKKHKNDVRVEQKSVA</sequence>
<dbReference type="Proteomes" id="UP000789572">
    <property type="component" value="Unassembled WGS sequence"/>
</dbReference>
<gene>
    <name evidence="1" type="ORF">POCULU_LOCUS5646</name>
</gene>